<dbReference type="InterPro" id="IPR050219">
    <property type="entry name" value="DnaG_primase"/>
</dbReference>
<dbReference type="FunFam" id="3.90.580.10:FF:000001">
    <property type="entry name" value="DNA primase"/>
    <property type="match status" value="1"/>
</dbReference>
<dbReference type="InterPro" id="IPR013264">
    <property type="entry name" value="DNAG_N"/>
</dbReference>
<comment type="cofactor">
    <cofactor evidence="1">
        <name>Zn(2+)</name>
        <dbReference type="ChEBI" id="CHEBI:29105"/>
    </cofactor>
</comment>
<dbReference type="GO" id="GO:0000428">
    <property type="term" value="C:DNA-directed RNA polymerase complex"/>
    <property type="evidence" value="ECO:0007669"/>
    <property type="project" value="UniProtKB-KW"/>
</dbReference>
<keyword evidence="9" id="KW-0862">Zinc</keyword>
<dbReference type="PANTHER" id="PTHR30313">
    <property type="entry name" value="DNA PRIMASE"/>
    <property type="match status" value="1"/>
</dbReference>
<dbReference type="Pfam" id="PF08275">
    <property type="entry name" value="DNAG_N"/>
    <property type="match status" value="1"/>
</dbReference>
<dbReference type="Gene3D" id="3.90.980.10">
    <property type="entry name" value="DNA primase, catalytic core, N-terminal domain"/>
    <property type="match status" value="1"/>
</dbReference>
<dbReference type="GO" id="GO:0003899">
    <property type="term" value="F:DNA-directed RNA polymerase activity"/>
    <property type="evidence" value="ECO:0007669"/>
    <property type="project" value="InterPro"/>
</dbReference>
<dbReference type="Proteomes" id="UP000783796">
    <property type="component" value="Unassembled WGS sequence"/>
</dbReference>
<dbReference type="SUPFAM" id="SSF52540">
    <property type="entry name" value="P-loop containing nucleoside triphosphate hydrolases"/>
    <property type="match status" value="1"/>
</dbReference>
<dbReference type="GO" id="GO:1990077">
    <property type="term" value="C:primosome complex"/>
    <property type="evidence" value="ECO:0007669"/>
    <property type="project" value="UniProtKB-KW"/>
</dbReference>
<evidence type="ECO:0000256" key="5">
    <source>
        <dbReference type="ARBA" id="ARBA00022695"/>
    </source>
</evidence>
<dbReference type="Gene3D" id="3.40.50.300">
    <property type="entry name" value="P-loop containing nucleotide triphosphate hydrolases"/>
    <property type="match status" value="1"/>
</dbReference>
<keyword evidence="2" id="KW-0240">DNA-directed RNA polymerase</keyword>
<keyword evidence="7" id="KW-0479">Metal-binding</keyword>
<dbReference type="InterPro" id="IPR027417">
    <property type="entry name" value="P-loop_NTPase"/>
</dbReference>
<keyword evidence="4" id="KW-0808">Transferase</keyword>
<evidence type="ECO:0000256" key="2">
    <source>
        <dbReference type="ARBA" id="ARBA00022478"/>
    </source>
</evidence>
<dbReference type="Pfam" id="PF01807">
    <property type="entry name" value="Zn_ribbon_DnaG"/>
    <property type="match status" value="1"/>
</dbReference>
<dbReference type="Pfam" id="PF13155">
    <property type="entry name" value="Toprim_2"/>
    <property type="match status" value="1"/>
</dbReference>
<dbReference type="CDD" id="cd03364">
    <property type="entry name" value="TOPRIM_DnaG_primases"/>
    <property type="match status" value="1"/>
</dbReference>
<evidence type="ECO:0000259" key="13">
    <source>
        <dbReference type="SMART" id="SM00400"/>
    </source>
</evidence>
<keyword evidence="5" id="KW-0548">Nucleotidyltransferase</keyword>
<dbReference type="SMART" id="SM00400">
    <property type="entry name" value="ZnF_CHCC"/>
    <property type="match status" value="1"/>
</dbReference>
<keyword evidence="6" id="KW-0235">DNA replication</keyword>
<evidence type="ECO:0000256" key="7">
    <source>
        <dbReference type="ARBA" id="ARBA00022723"/>
    </source>
</evidence>
<keyword evidence="8" id="KW-0863">Zinc-finger</keyword>
<keyword evidence="12" id="KW-0804">Transcription</keyword>
<gene>
    <name evidence="14" type="primary">dnaG</name>
    <name evidence="14" type="ORF">H9777_07175</name>
</gene>
<dbReference type="GO" id="GO:0003677">
    <property type="term" value="F:DNA binding"/>
    <property type="evidence" value="ECO:0007669"/>
    <property type="project" value="UniProtKB-KW"/>
</dbReference>
<keyword evidence="10" id="KW-0460">Magnesium</keyword>
<evidence type="ECO:0000313" key="14">
    <source>
        <dbReference type="EMBL" id="MBU3838084.1"/>
    </source>
</evidence>
<dbReference type="EMBL" id="JAHLFW010000063">
    <property type="protein sequence ID" value="MBU3838084.1"/>
    <property type="molecule type" value="Genomic_DNA"/>
</dbReference>
<evidence type="ECO:0000256" key="10">
    <source>
        <dbReference type="ARBA" id="ARBA00022842"/>
    </source>
</evidence>
<name>A0A948TBX8_9BACT</name>
<protein>
    <submittedName>
        <fullName evidence="14">DNA primase</fullName>
    </submittedName>
</protein>
<dbReference type="InterPro" id="IPR034151">
    <property type="entry name" value="TOPRIM_DnaG_bac"/>
</dbReference>
<proteinExistence type="predicted"/>
<evidence type="ECO:0000256" key="4">
    <source>
        <dbReference type="ARBA" id="ARBA00022679"/>
    </source>
</evidence>
<comment type="caution">
    <text evidence="14">The sequence shown here is derived from an EMBL/GenBank/DDBJ whole genome shotgun (WGS) entry which is preliminary data.</text>
</comment>
<reference evidence="14" key="1">
    <citation type="journal article" date="2021" name="PeerJ">
        <title>Extensive microbial diversity within the chicken gut microbiome revealed by metagenomics and culture.</title>
        <authorList>
            <person name="Gilroy R."/>
            <person name="Ravi A."/>
            <person name="Getino M."/>
            <person name="Pursley I."/>
            <person name="Horton D.L."/>
            <person name="Alikhan N.F."/>
            <person name="Baker D."/>
            <person name="Gharbi K."/>
            <person name="Hall N."/>
            <person name="Watson M."/>
            <person name="Adriaenssens E.M."/>
            <person name="Foster-Nyarko E."/>
            <person name="Jarju S."/>
            <person name="Secka A."/>
            <person name="Antonio M."/>
            <person name="Oren A."/>
            <person name="Chaudhuri R.R."/>
            <person name="La Ragione R."/>
            <person name="Hildebrand F."/>
            <person name="Pallen M.J."/>
        </authorList>
    </citation>
    <scope>NUCLEOTIDE SEQUENCE</scope>
    <source>
        <strain evidence="14">G4-2901</strain>
    </source>
</reference>
<evidence type="ECO:0000256" key="11">
    <source>
        <dbReference type="ARBA" id="ARBA00023125"/>
    </source>
</evidence>
<dbReference type="InterPro" id="IPR037068">
    <property type="entry name" value="DNA_primase_core_N_sf"/>
</dbReference>
<dbReference type="InterPro" id="IPR006295">
    <property type="entry name" value="DNA_primase_DnaG"/>
</dbReference>
<dbReference type="Gene3D" id="3.40.1360.10">
    <property type="match status" value="1"/>
</dbReference>
<reference evidence="14" key="2">
    <citation type="submission" date="2021-04" db="EMBL/GenBank/DDBJ databases">
        <authorList>
            <person name="Gilroy R."/>
        </authorList>
    </citation>
    <scope>NUCLEOTIDE SEQUENCE</scope>
    <source>
        <strain evidence="14">G4-2901</strain>
    </source>
</reference>
<feature type="domain" description="Zinc finger CHC2-type" evidence="13">
    <location>
        <begin position="33"/>
        <end position="88"/>
    </location>
</feature>
<dbReference type="AlphaFoldDB" id="A0A948TBX8"/>
<evidence type="ECO:0000256" key="3">
    <source>
        <dbReference type="ARBA" id="ARBA00022515"/>
    </source>
</evidence>
<keyword evidence="3" id="KW-0639">Primosome</keyword>
<evidence type="ECO:0000256" key="1">
    <source>
        <dbReference type="ARBA" id="ARBA00001947"/>
    </source>
</evidence>
<evidence type="ECO:0000256" key="9">
    <source>
        <dbReference type="ARBA" id="ARBA00022833"/>
    </source>
</evidence>
<evidence type="ECO:0000313" key="15">
    <source>
        <dbReference type="Proteomes" id="UP000783796"/>
    </source>
</evidence>
<keyword evidence="11" id="KW-0238">DNA-binding</keyword>
<dbReference type="Gene3D" id="3.90.580.10">
    <property type="entry name" value="Zinc finger, CHC2-type domain"/>
    <property type="match status" value="1"/>
</dbReference>
<dbReference type="SUPFAM" id="SSF57783">
    <property type="entry name" value="Zinc beta-ribbon"/>
    <property type="match status" value="1"/>
</dbReference>
<dbReference type="PANTHER" id="PTHR30313:SF2">
    <property type="entry name" value="DNA PRIMASE"/>
    <property type="match status" value="1"/>
</dbReference>
<evidence type="ECO:0000256" key="8">
    <source>
        <dbReference type="ARBA" id="ARBA00022771"/>
    </source>
</evidence>
<evidence type="ECO:0000256" key="12">
    <source>
        <dbReference type="ARBA" id="ARBA00023163"/>
    </source>
</evidence>
<dbReference type="GO" id="GO:0006269">
    <property type="term" value="P:DNA replication, synthesis of primer"/>
    <property type="evidence" value="ECO:0007669"/>
    <property type="project" value="UniProtKB-KW"/>
</dbReference>
<dbReference type="NCBIfam" id="TIGR01391">
    <property type="entry name" value="dnaG"/>
    <property type="match status" value="1"/>
</dbReference>
<sequence>MISNSDIERILDRADIVDVVGQFVQLQRAGVRYKACCPFHSEDTPSFMVDQARGLWYCFGACKEGGNVIRFVQKINNMNFPEACHWLADKYGIDIEDKNEKKSPDELKAIRKRESMFAINAFAADFFISNLAKPEADTARAKIKQRWGEQYPQEQGIGYALPSWSSFADAALKAGYSAELMVECGLIRQRKEDGYYDFYRDRIMIPIRDRFRNIIGWTARDMSEVAGTPKYLNSCQSEIYDKSDSIFGIDNAIRQAAKEEKFYCVEGAPDVMRLQSLGINNTIASLGAAWTKKQFYQLKKYATSICFLPDADAVKPGEQYGTGIAAVIKSGQLAMECGFSVSVKEIPVGDGNTKNDPDSYCTNRTKFKDLEEVDFITWYAGYAFKADGTTEDKSSAVTKIAQMVAMVGDDVKEQMYLEQLKKIYNHGKLWQTAINREKQKISESKADKTKTINRDLLAKYGFFESNNCYYSTNDGKEFQWSNFVMQPMFHIKDSLNPKRLYRIRNQNKQEEIVEMKQEDLVSLSKFKQKVEGLGNYIWLATEKEMTRLKMYLYEQTETAVEITQLGWQRKGFYAFGNGVFDTEWHPVDEYGIVRLEDKGNYYLPASSMIYRDDDKLFQFERRFVHLNYSGISMKEYFTKLVAVFGDNAKVGICFLLATLFRDVITGYTKSFPILNLFGPKGSGKSELGHSLMSLFIIDNTPPNIQNATIPALAELVAQCSNALVHIDEFKNNIDIDKREYLKGLWDGAGRSRINMDRDKKREITAVDSGVILSGQEMATADIALFSRLVFLTFSKSEFTDAEKKRYSELVDIRKRGLSHLTLQILRHRAKMEQQFVSNYHSCLSDIIDGLGAEKVEDRILRNWIIPLAAFRTLEGVLDLPFSYQDIRKVTLEGIVRQNAECKSNNELANFWNVVSFLQQDGEIFIEGDYRIEYVNKLKTNLIKIEQQFQEPKAVLMMRRSRIFMLYKKFGKQVGDSVLPEGSLNYYLENSKEYLGKKQSVRFKNIQNGVEVQKAEQTPTGGITYRKTSTPDIALCFDYKMIRDTYNINLEVEVEGRETTDDELD</sequence>
<dbReference type="SUPFAM" id="SSF56731">
    <property type="entry name" value="DNA primase core"/>
    <property type="match status" value="1"/>
</dbReference>
<dbReference type="GO" id="GO:0005737">
    <property type="term" value="C:cytoplasm"/>
    <property type="evidence" value="ECO:0007669"/>
    <property type="project" value="TreeGrafter"/>
</dbReference>
<dbReference type="GO" id="GO:0008270">
    <property type="term" value="F:zinc ion binding"/>
    <property type="evidence" value="ECO:0007669"/>
    <property type="project" value="UniProtKB-KW"/>
</dbReference>
<organism evidence="14 15">
    <name type="scientific">Candidatus Phocaeicola faecigallinarum</name>
    <dbReference type="NCBI Taxonomy" id="2838732"/>
    <lineage>
        <taxon>Bacteria</taxon>
        <taxon>Pseudomonadati</taxon>
        <taxon>Bacteroidota</taxon>
        <taxon>Bacteroidia</taxon>
        <taxon>Bacteroidales</taxon>
        <taxon>Bacteroidaceae</taxon>
        <taxon>Phocaeicola</taxon>
    </lineage>
</organism>
<evidence type="ECO:0000256" key="6">
    <source>
        <dbReference type="ARBA" id="ARBA00022705"/>
    </source>
</evidence>
<accession>A0A948TBX8</accession>
<dbReference type="InterPro" id="IPR036977">
    <property type="entry name" value="DNA_primase_Znf_CHC2"/>
</dbReference>
<dbReference type="InterPro" id="IPR002694">
    <property type="entry name" value="Znf_CHC2"/>
</dbReference>